<dbReference type="InterPro" id="IPR011032">
    <property type="entry name" value="GroES-like_sf"/>
</dbReference>
<dbReference type="SUPFAM" id="SSF50129">
    <property type="entry name" value="GroES-like"/>
    <property type="match status" value="1"/>
</dbReference>
<dbReference type="Gene3D" id="3.40.50.720">
    <property type="entry name" value="NAD(P)-binding Rossmann-like Domain"/>
    <property type="match status" value="1"/>
</dbReference>
<evidence type="ECO:0000259" key="3">
    <source>
        <dbReference type="SMART" id="SM00829"/>
    </source>
</evidence>
<keyword evidence="1" id="KW-0521">NADP</keyword>
<dbReference type="InterPro" id="IPR013149">
    <property type="entry name" value="ADH-like_C"/>
</dbReference>
<dbReference type="CDD" id="cd05276">
    <property type="entry name" value="p53_inducible_oxidoreductase"/>
    <property type="match status" value="1"/>
</dbReference>
<dbReference type="GO" id="GO:0016651">
    <property type="term" value="F:oxidoreductase activity, acting on NAD(P)H"/>
    <property type="evidence" value="ECO:0007669"/>
    <property type="project" value="TreeGrafter"/>
</dbReference>
<dbReference type="GO" id="GO:0070402">
    <property type="term" value="F:NADPH binding"/>
    <property type="evidence" value="ECO:0007669"/>
    <property type="project" value="TreeGrafter"/>
</dbReference>
<evidence type="ECO:0000256" key="2">
    <source>
        <dbReference type="ARBA" id="ARBA00023002"/>
    </source>
</evidence>
<keyword evidence="5" id="KW-1185">Reference proteome</keyword>
<dbReference type="SMART" id="SM00829">
    <property type="entry name" value="PKS_ER"/>
    <property type="match status" value="1"/>
</dbReference>
<gene>
    <name evidence="4" type="ORF">SAMN05216266_103292</name>
</gene>
<evidence type="ECO:0000256" key="1">
    <source>
        <dbReference type="ARBA" id="ARBA00022857"/>
    </source>
</evidence>
<name>A0A1I0XNJ6_9PSEU</name>
<dbReference type="PANTHER" id="PTHR48106:SF8">
    <property type="entry name" value="OS02G0805600 PROTEIN"/>
    <property type="match status" value="1"/>
</dbReference>
<keyword evidence="2" id="KW-0560">Oxidoreductase</keyword>
<protein>
    <submittedName>
        <fullName evidence="4">Putative NAD(P)H quinone oxidoreductase, PIG3 family</fullName>
    </submittedName>
</protein>
<organism evidence="4 5">
    <name type="scientific">Amycolatopsis marina</name>
    <dbReference type="NCBI Taxonomy" id="490629"/>
    <lineage>
        <taxon>Bacteria</taxon>
        <taxon>Bacillati</taxon>
        <taxon>Actinomycetota</taxon>
        <taxon>Actinomycetes</taxon>
        <taxon>Pseudonocardiales</taxon>
        <taxon>Pseudonocardiaceae</taxon>
        <taxon>Amycolatopsis</taxon>
    </lineage>
</organism>
<reference evidence="5" key="1">
    <citation type="submission" date="2016-10" db="EMBL/GenBank/DDBJ databases">
        <authorList>
            <person name="Varghese N."/>
            <person name="Submissions S."/>
        </authorList>
    </citation>
    <scope>NUCLEOTIDE SEQUENCE [LARGE SCALE GENOMIC DNA]</scope>
    <source>
        <strain evidence="5">CGMCC 4.3568</strain>
    </source>
</reference>
<dbReference type="Pfam" id="PF08240">
    <property type="entry name" value="ADH_N"/>
    <property type="match status" value="1"/>
</dbReference>
<accession>A0A1I0XNJ6</accession>
<dbReference type="InterPro" id="IPR013154">
    <property type="entry name" value="ADH-like_N"/>
</dbReference>
<dbReference type="InterPro" id="IPR020843">
    <property type="entry name" value="ER"/>
</dbReference>
<dbReference type="Gene3D" id="3.90.180.10">
    <property type="entry name" value="Medium-chain alcohol dehydrogenases, catalytic domain"/>
    <property type="match status" value="1"/>
</dbReference>
<dbReference type="PROSITE" id="PS01162">
    <property type="entry name" value="QOR_ZETA_CRYSTAL"/>
    <property type="match status" value="1"/>
</dbReference>
<dbReference type="InterPro" id="IPR002364">
    <property type="entry name" value="Quin_OxRdtase/zeta-crystal_CS"/>
</dbReference>
<dbReference type="AlphaFoldDB" id="A0A1I0XNJ6"/>
<sequence length="353" mass="36435">MSTDRYQLSAGVMSIKAAAAFSGRYSRDMHAITIREPGGPETLEWTEVPDPVPAKGEVLIDVAASAVNRADLLQRRGLYPPPEGASDVLGLECSGTIAELGDGVEGWQVGDEVCALLAGGGYAQQVTVPAGQLLPVPGEVDLLAAAGLPEVACTVWSNVVMHAELDEGEVLLVHGGAGGIGTHAIQVGKALGATVAVTAGSAERLERCGQLGADIVINYREQDFVEELRAQTGGADVILDNMGAAYLGRNVDALATGGRLVVIGMQGGVKGELNLGKLLGKRASVAATGLRSRPVEEKAAIVAAVRERLWPLVEQGTVMPVVDQVVPMAEAGTAHRNLDEGGVFGKILLAAQS</sequence>
<dbReference type="GO" id="GO:0008270">
    <property type="term" value="F:zinc ion binding"/>
    <property type="evidence" value="ECO:0007669"/>
    <property type="project" value="InterPro"/>
</dbReference>
<feature type="domain" description="Enoyl reductase (ER)" evidence="3">
    <location>
        <begin position="38"/>
        <end position="349"/>
    </location>
</feature>
<dbReference type="InterPro" id="IPR036291">
    <property type="entry name" value="NAD(P)-bd_dom_sf"/>
</dbReference>
<evidence type="ECO:0000313" key="5">
    <source>
        <dbReference type="Proteomes" id="UP000243799"/>
    </source>
</evidence>
<dbReference type="Pfam" id="PF00107">
    <property type="entry name" value="ADH_zinc_N"/>
    <property type="match status" value="1"/>
</dbReference>
<dbReference type="EMBL" id="FOKG01000003">
    <property type="protein sequence ID" value="SFB01533.1"/>
    <property type="molecule type" value="Genomic_DNA"/>
</dbReference>
<proteinExistence type="predicted"/>
<dbReference type="NCBIfam" id="TIGR02824">
    <property type="entry name" value="quinone_pig3"/>
    <property type="match status" value="1"/>
</dbReference>
<evidence type="ECO:0000313" key="4">
    <source>
        <dbReference type="EMBL" id="SFB01533.1"/>
    </source>
</evidence>
<dbReference type="Proteomes" id="UP000243799">
    <property type="component" value="Unassembled WGS sequence"/>
</dbReference>
<dbReference type="InterPro" id="IPR014189">
    <property type="entry name" value="Quinone_OxRdtase_PIG3"/>
</dbReference>
<dbReference type="STRING" id="490629.SAMN05216266_103292"/>
<dbReference type="SUPFAM" id="SSF51735">
    <property type="entry name" value="NAD(P)-binding Rossmann-fold domains"/>
    <property type="match status" value="1"/>
</dbReference>
<dbReference type="PANTHER" id="PTHR48106">
    <property type="entry name" value="QUINONE OXIDOREDUCTASE PIG3-RELATED"/>
    <property type="match status" value="1"/>
</dbReference>